<dbReference type="GeneID" id="63855239"/>
<gene>
    <name evidence="1" type="ORF">K460DRAFT_419192</name>
</gene>
<dbReference type="OrthoDB" id="3801607at2759"/>
<keyword evidence="2" id="KW-1185">Reference proteome</keyword>
<protein>
    <submittedName>
        <fullName evidence="1">Uncharacterized protein</fullName>
    </submittedName>
</protein>
<dbReference type="AlphaFoldDB" id="A0A9P4GFJ7"/>
<dbReference type="EMBL" id="ML976617">
    <property type="protein sequence ID" value="KAF1844255.1"/>
    <property type="molecule type" value="Genomic_DNA"/>
</dbReference>
<organism evidence="1 2">
    <name type="scientific">Cucurbitaria berberidis CBS 394.84</name>
    <dbReference type="NCBI Taxonomy" id="1168544"/>
    <lineage>
        <taxon>Eukaryota</taxon>
        <taxon>Fungi</taxon>
        <taxon>Dikarya</taxon>
        <taxon>Ascomycota</taxon>
        <taxon>Pezizomycotina</taxon>
        <taxon>Dothideomycetes</taxon>
        <taxon>Pleosporomycetidae</taxon>
        <taxon>Pleosporales</taxon>
        <taxon>Pleosporineae</taxon>
        <taxon>Cucurbitariaceae</taxon>
        <taxon>Cucurbitaria</taxon>
    </lineage>
</organism>
<sequence>MPSSQRRRLARAAKQAKQKPAVTVIPAASSSAYEIIGGIESERLEIPACCARASSSDTSHSIISATALDLTIVPKALTQQLEATNHISRTIEGYKSNSQIDECAAPSTALHTLIGFNSTFSFEKTLEYTSPVKAKHQRRWNEPKITSYRRIGAIFEGTGQRALPVARYTSAGGVSTSQDAPSIFDYLALSCVKDQKPAPISSIELSTPNEELALHQDAPVLVPIAFGPASLTPTSPTPTSSGLEENLLLRVVLDEPKGLFSAKVASWAHCELVRLYQAQTAQLHSESTYSAHAPAGDFLQHEPTISEALVETVIFSLCGTDAEVSDIASGQAMVLYQTPYRPAYESSYELRNDSFDGRSKSPSLISDIDDDNSWSPHNTGRVFLSSLNGELFVVNPNQLLYKVKIIDETASDFDSIASPIKADRNNIKGAIELDGSELHCENDRLSDEDTASDFDVPELEGNDSSLVLKPFGIIQEVSFEHTKLLPRHEEYEEGPQEVLFEGKDTKFGTLSEIEKTKLGQRSAEVKESDYKSTDEDLFGNSEEAEDACHATTTVQPTNVAEESSSTAATDWVCELAHTMLGTESLFTFLGELHVESNGNATKTAVATAFLQLVDYERHKLGGALLPRSCPTATILGSRILPHTTVLGSTTLATFLSELDFDLNEETSAVGIYKAFKGLRRAELRAHEVVTTGVMGELGRALGKLT</sequence>
<evidence type="ECO:0000313" key="1">
    <source>
        <dbReference type="EMBL" id="KAF1844255.1"/>
    </source>
</evidence>
<dbReference type="Proteomes" id="UP000800039">
    <property type="component" value="Unassembled WGS sequence"/>
</dbReference>
<evidence type="ECO:0000313" key="2">
    <source>
        <dbReference type="Proteomes" id="UP000800039"/>
    </source>
</evidence>
<accession>A0A9P4GFJ7</accession>
<name>A0A9P4GFJ7_9PLEO</name>
<comment type="caution">
    <text evidence="1">The sequence shown here is derived from an EMBL/GenBank/DDBJ whole genome shotgun (WGS) entry which is preliminary data.</text>
</comment>
<proteinExistence type="predicted"/>
<reference evidence="1" key="1">
    <citation type="submission" date="2020-01" db="EMBL/GenBank/DDBJ databases">
        <authorList>
            <consortium name="DOE Joint Genome Institute"/>
            <person name="Haridas S."/>
            <person name="Albert R."/>
            <person name="Binder M."/>
            <person name="Bloem J."/>
            <person name="Labutti K."/>
            <person name="Salamov A."/>
            <person name="Andreopoulos B."/>
            <person name="Baker S.E."/>
            <person name="Barry K."/>
            <person name="Bills G."/>
            <person name="Bluhm B.H."/>
            <person name="Cannon C."/>
            <person name="Castanera R."/>
            <person name="Culley D.E."/>
            <person name="Daum C."/>
            <person name="Ezra D."/>
            <person name="Gonzalez J.B."/>
            <person name="Henrissat B."/>
            <person name="Kuo A."/>
            <person name="Liang C."/>
            <person name="Lipzen A."/>
            <person name="Lutzoni F."/>
            <person name="Magnuson J."/>
            <person name="Mondo S."/>
            <person name="Nolan M."/>
            <person name="Ohm R."/>
            <person name="Pangilinan J."/>
            <person name="Park H.-J."/>
            <person name="Ramirez L."/>
            <person name="Alfaro M."/>
            <person name="Sun H."/>
            <person name="Tritt A."/>
            <person name="Yoshinaga Y."/>
            <person name="Zwiers L.-H."/>
            <person name="Turgeon B.G."/>
            <person name="Goodwin S.B."/>
            <person name="Spatafora J.W."/>
            <person name="Crous P.W."/>
            <person name="Grigoriev I.V."/>
        </authorList>
    </citation>
    <scope>NUCLEOTIDE SEQUENCE</scope>
    <source>
        <strain evidence="1">CBS 394.84</strain>
    </source>
</reference>
<dbReference type="RefSeq" id="XP_040786818.1">
    <property type="nucleotide sequence ID" value="XM_040937989.1"/>
</dbReference>